<evidence type="ECO:0000313" key="3">
    <source>
        <dbReference type="Proteomes" id="UP000295066"/>
    </source>
</evidence>
<sequence length="194" mass="21658">MEIYHPSAAKGRYPLSKWLADSLPSYVLEDGTEVKIAPDPRKMRGRRSVPLMSLSEFRDFLDSEISPSSRLWVDCRTCGGEGFHGMDGQEMVCETCQGLGRHLTPFGSHLFEMLVWAGNPRPLVTQEELDKKNKAYWIRFEAGREKVRLIEEAAAKARQAQAAADAKVSEKINKDYQAALAKLEAETAAKLAGE</sequence>
<dbReference type="RefSeq" id="WP_133957563.1">
    <property type="nucleotide sequence ID" value="NZ_SORI01000008.1"/>
</dbReference>
<dbReference type="EMBL" id="SORI01000008">
    <property type="protein sequence ID" value="TDY60539.1"/>
    <property type="molecule type" value="Genomic_DNA"/>
</dbReference>
<reference evidence="2 3" key="1">
    <citation type="submission" date="2019-03" db="EMBL/GenBank/DDBJ databases">
        <title>Genomic Encyclopedia of Type Strains, Phase IV (KMG-IV): sequencing the most valuable type-strain genomes for metagenomic binning, comparative biology and taxonomic classification.</title>
        <authorList>
            <person name="Goeker M."/>
        </authorList>
    </citation>
    <scope>NUCLEOTIDE SEQUENCE [LARGE SCALE GENOMIC DNA]</scope>
    <source>
        <strain evidence="2 3">DSM 25964</strain>
    </source>
</reference>
<evidence type="ECO:0000256" key="1">
    <source>
        <dbReference type="SAM" id="Coils"/>
    </source>
</evidence>
<comment type="caution">
    <text evidence="2">The sequence shown here is derived from an EMBL/GenBank/DDBJ whole genome shotgun (WGS) entry which is preliminary data.</text>
</comment>
<dbReference type="InterPro" id="IPR036410">
    <property type="entry name" value="HSP_DnaJ_Cys-rich_dom_sf"/>
</dbReference>
<gene>
    <name evidence="2" type="ORF">C8D99_10888</name>
</gene>
<protein>
    <submittedName>
        <fullName evidence="2">Uncharacterized protein</fullName>
    </submittedName>
</protein>
<keyword evidence="1" id="KW-0175">Coiled coil</keyword>
<accession>A0A4R8M5E5</accession>
<organism evidence="2 3">
    <name type="scientific">Aminivibrio pyruvatiphilus</name>
    <dbReference type="NCBI Taxonomy" id="1005740"/>
    <lineage>
        <taxon>Bacteria</taxon>
        <taxon>Thermotogati</taxon>
        <taxon>Synergistota</taxon>
        <taxon>Synergistia</taxon>
        <taxon>Synergistales</taxon>
        <taxon>Aminobacteriaceae</taxon>
        <taxon>Aminivibrio</taxon>
    </lineage>
</organism>
<dbReference type="SUPFAM" id="SSF57938">
    <property type="entry name" value="DnaJ/Hsp40 cysteine-rich domain"/>
    <property type="match status" value="1"/>
</dbReference>
<feature type="coiled-coil region" evidence="1">
    <location>
        <begin position="150"/>
        <end position="186"/>
    </location>
</feature>
<proteinExistence type="predicted"/>
<dbReference type="Proteomes" id="UP000295066">
    <property type="component" value="Unassembled WGS sequence"/>
</dbReference>
<dbReference type="AlphaFoldDB" id="A0A4R8M5E5"/>
<evidence type="ECO:0000313" key="2">
    <source>
        <dbReference type="EMBL" id="TDY60539.1"/>
    </source>
</evidence>
<name>A0A4R8M5E5_9BACT</name>
<keyword evidence="3" id="KW-1185">Reference proteome</keyword>